<organism evidence="2 3">
    <name type="scientific">Vitis vinifera</name>
    <name type="common">Grape</name>
    <dbReference type="NCBI Taxonomy" id="29760"/>
    <lineage>
        <taxon>Eukaryota</taxon>
        <taxon>Viridiplantae</taxon>
        <taxon>Streptophyta</taxon>
        <taxon>Embryophyta</taxon>
        <taxon>Tracheophyta</taxon>
        <taxon>Spermatophyta</taxon>
        <taxon>Magnoliopsida</taxon>
        <taxon>eudicotyledons</taxon>
        <taxon>Gunneridae</taxon>
        <taxon>Pentapetalae</taxon>
        <taxon>rosids</taxon>
        <taxon>Vitales</taxon>
        <taxon>Vitaceae</taxon>
        <taxon>Viteae</taxon>
        <taxon>Vitis</taxon>
    </lineage>
</organism>
<gene>
    <name evidence="2" type="ORF">CK203_072426</name>
</gene>
<dbReference type="EMBL" id="QGNW01001366">
    <property type="protein sequence ID" value="RVW43930.1"/>
    <property type="molecule type" value="Genomic_DNA"/>
</dbReference>
<proteinExistence type="predicted"/>
<evidence type="ECO:0000313" key="3">
    <source>
        <dbReference type="Proteomes" id="UP000288805"/>
    </source>
</evidence>
<feature type="region of interest" description="Disordered" evidence="1">
    <location>
        <begin position="43"/>
        <end position="63"/>
    </location>
</feature>
<comment type="caution">
    <text evidence="2">The sequence shown here is derived from an EMBL/GenBank/DDBJ whole genome shotgun (WGS) entry which is preliminary data.</text>
</comment>
<protein>
    <submittedName>
        <fullName evidence="2">Uncharacterized protein</fullName>
    </submittedName>
</protein>
<feature type="region of interest" description="Disordered" evidence="1">
    <location>
        <begin position="1"/>
        <end position="21"/>
    </location>
</feature>
<name>A0A438E8I9_VITVI</name>
<evidence type="ECO:0000256" key="1">
    <source>
        <dbReference type="SAM" id="MobiDB-lite"/>
    </source>
</evidence>
<dbReference type="AlphaFoldDB" id="A0A438E8I9"/>
<evidence type="ECO:0000313" key="2">
    <source>
        <dbReference type="EMBL" id="RVW43930.1"/>
    </source>
</evidence>
<dbReference type="Proteomes" id="UP000288805">
    <property type="component" value="Unassembled WGS sequence"/>
</dbReference>
<feature type="compositionally biased region" description="Polar residues" evidence="1">
    <location>
        <begin position="1"/>
        <end position="14"/>
    </location>
</feature>
<reference evidence="2 3" key="1">
    <citation type="journal article" date="2018" name="PLoS Genet.">
        <title>Population sequencing reveals clonal diversity and ancestral inbreeding in the grapevine cultivar Chardonnay.</title>
        <authorList>
            <person name="Roach M.J."/>
            <person name="Johnson D.L."/>
            <person name="Bohlmann J."/>
            <person name="van Vuuren H.J."/>
            <person name="Jones S.J."/>
            <person name="Pretorius I.S."/>
            <person name="Schmidt S.A."/>
            <person name="Borneman A.R."/>
        </authorList>
    </citation>
    <scope>NUCLEOTIDE SEQUENCE [LARGE SCALE GENOMIC DNA]</scope>
    <source>
        <strain evidence="3">cv. Chardonnay</strain>
        <tissue evidence="2">Leaf</tissue>
    </source>
</reference>
<sequence length="63" mass="7067">MLFSSDVNVSPSDNFSEHNNKVCGFEPVDRFQRAEYPLISSNLAQKDSDHTQRRAHPTGAVMS</sequence>
<accession>A0A438E8I9</accession>